<organism evidence="2">
    <name type="scientific">Macaca fascicularis</name>
    <name type="common">Crab-eating macaque</name>
    <name type="synonym">Cynomolgus monkey</name>
    <dbReference type="NCBI Taxonomy" id="9541"/>
    <lineage>
        <taxon>Eukaryota</taxon>
        <taxon>Metazoa</taxon>
        <taxon>Chordata</taxon>
        <taxon>Craniata</taxon>
        <taxon>Vertebrata</taxon>
        <taxon>Euteleostomi</taxon>
        <taxon>Mammalia</taxon>
        <taxon>Eutheria</taxon>
        <taxon>Euarchontoglires</taxon>
        <taxon>Primates</taxon>
        <taxon>Haplorrhini</taxon>
        <taxon>Catarrhini</taxon>
        <taxon>Cercopithecidae</taxon>
        <taxon>Cercopithecinae</taxon>
        <taxon>Macaca</taxon>
    </lineage>
</organism>
<evidence type="ECO:0000313" key="2">
    <source>
        <dbReference type="EMBL" id="BAE87411.1"/>
    </source>
</evidence>
<name>I7GJQ3_MACFA</name>
<sequence length="66" mass="6896">MTSGGTQWMPFGSMLSMPGSRCAAPSPTLLAPASSTLSGPTFGWQQSPSRMSTLPWSSNSSIRCVT</sequence>
<evidence type="ECO:0000256" key="1">
    <source>
        <dbReference type="SAM" id="MobiDB-lite"/>
    </source>
</evidence>
<accession>I7GJQ3</accession>
<dbReference type="AlphaFoldDB" id="I7GJQ3"/>
<reference evidence="2" key="1">
    <citation type="journal article" date="2007" name="PLoS Biol.">
        <title>Rate of evolution in brain-expressed genes in humans and other primates.</title>
        <authorList>
            <person name="Wang H.-Y."/>
            <person name="Chien H.-C."/>
            <person name="Osada N."/>
            <person name="Hashimoto K."/>
            <person name="Sugano S."/>
            <person name="Gojobori T."/>
            <person name="Chou C.-K."/>
            <person name="Tsai S.-F."/>
            <person name="Wu C.-I."/>
            <person name="Shen C.-K.J."/>
        </authorList>
    </citation>
    <scope>NUCLEOTIDE SEQUENCE</scope>
</reference>
<feature type="compositionally biased region" description="Polar residues" evidence="1">
    <location>
        <begin position="43"/>
        <end position="66"/>
    </location>
</feature>
<feature type="region of interest" description="Disordered" evidence="1">
    <location>
        <begin position="36"/>
        <end position="66"/>
    </location>
</feature>
<proteinExistence type="evidence at transcript level"/>
<protein>
    <submittedName>
        <fullName evidence="2">Macaca fascicularis brain cDNA clone: QmoA-10444, similar to human adaptor-related protein complex 2, mu 1 subunit (AP2M1), mRNA, RefSeq: NM_004068.2</fullName>
    </submittedName>
</protein>
<dbReference type="EMBL" id="AB170348">
    <property type="protein sequence ID" value="BAE87411.1"/>
    <property type="molecule type" value="mRNA"/>
</dbReference>